<dbReference type="Proteomes" id="UP001469553">
    <property type="component" value="Unassembled WGS sequence"/>
</dbReference>
<protein>
    <recommendedName>
        <fullName evidence="4">C2H2-type domain-containing protein</fullName>
    </recommendedName>
</protein>
<feature type="compositionally biased region" description="Acidic residues" evidence="1">
    <location>
        <begin position="605"/>
        <end position="619"/>
    </location>
</feature>
<evidence type="ECO:0000256" key="1">
    <source>
        <dbReference type="SAM" id="MobiDB-lite"/>
    </source>
</evidence>
<feature type="compositionally biased region" description="Basic residues" evidence="1">
    <location>
        <begin position="241"/>
        <end position="251"/>
    </location>
</feature>
<gene>
    <name evidence="2" type="ORF">AMECASPLE_010691</name>
</gene>
<feature type="region of interest" description="Disordered" evidence="1">
    <location>
        <begin position="568"/>
        <end position="619"/>
    </location>
</feature>
<feature type="region of interest" description="Disordered" evidence="1">
    <location>
        <begin position="685"/>
        <end position="705"/>
    </location>
</feature>
<evidence type="ECO:0000313" key="2">
    <source>
        <dbReference type="EMBL" id="MEQ2283389.1"/>
    </source>
</evidence>
<proteinExistence type="predicted"/>
<feature type="region of interest" description="Disordered" evidence="1">
    <location>
        <begin position="240"/>
        <end position="259"/>
    </location>
</feature>
<name>A0ABV0XPJ2_9TELE</name>
<accession>A0ABV0XPJ2</accession>
<evidence type="ECO:0008006" key="4">
    <source>
        <dbReference type="Google" id="ProtNLM"/>
    </source>
</evidence>
<dbReference type="EMBL" id="JAHRIP010010029">
    <property type="protein sequence ID" value="MEQ2283389.1"/>
    <property type="molecule type" value="Genomic_DNA"/>
</dbReference>
<feature type="region of interest" description="Disordered" evidence="1">
    <location>
        <begin position="156"/>
        <end position="195"/>
    </location>
</feature>
<dbReference type="PANTHER" id="PTHR35684:SF3">
    <property type="match status" value="1"/>
</dbReference>
<reference evidence="2 3" key="1">
    <citation type="submission" date="2021-06" db="EMBL/GenBank/DDBJ databases">
        <authorList>
            <person name="Palmer J.M."/>
        </authorList>
    </citation>
    <scope>NUCLEOTIDE SEQUENCE [LARGE SCALE GENOMIC DNA]</scope>
    <source>
        <strain evidence="2 3">AS_MEX2019</strain>
        <tissue evidence="2">Muscle</tissue>
    </source>
</reference>
<sequence>MSQKMLQKNKLCGICFKNYNNLSQHLKVSHTVRNQEERSLLLKYGSARHYGQLTCPICDKANLARLDKHLIDSHDIRNFKDRIPVMRQAKRAEIKKKLAAIRMSNPPIPMVSALDTGPDLDNTGSDNGHEVMDFEGLSEHQDSVVCLSDESTNSWTQLTCSTPKKNPEPGKRSHRQRHLDDHPVPSGQISASLAGSSISHPNSSFITINEVFRAVTICTSKMEHIISRLHKIEQGLEKIHNKQKKKHKPKKGEHGDKKRHGEYLYEAVLNDFEKYQIGPRISKKDVKNVHQARSHAESFVMFMLRGLPSRAGRRDLIFLDQVEKLQEFPWYLAKKGYAPSTIANALDTVTQFLEHIMTGFQMSSKITQKQLSKLCSEMERVQAEMIINMGVHSQKVQPKKTEIDDNAAKNNTFLTAARKTIPTLLQRLDKTPNVIRDHNRLMGYFLGYLAIVSGHRSVVFTNMTKGDVVVAGNMTSKRRFHIMVGDDKPLDGSAKASVVLTEEEYGWLEKLINISCCDETSQCQFLFHTVLGTKIYKPQNILQEAWIDCGLKGAVTFSQIRSPVQTQANRSCSTKEKKRAPKELTSNELEHLLEDEASTSNITSTDDEEEPHLYDDTEEDSIYVFSPEEGTRKGQPFALDNLTKSCVVLLTRLSQDIVDKCGRGQKAISLSKMFFCGPETSKILESKDETEQEQAPGSTSSVQVTVTDTPGHTITETPGHAATDTPGHTITDTPGHTITDTPGHAVMDTPGHAVTDTPGHAITDTPGHAITDTPGHAVTDTPGHTITDTPGHTVMDTPGHAVTDTPGHAVTDTPGHTITDTPGHTITDTPGHAVTDTPGHTITDTPGHTITDTPGHAVTDTPGHAITDTPGHTVTDTPGHTVMDTPGHTITDTPGHAITDTPGHTVTDTPGHAVTDTPGHTITDTPGHVVMDTPKNIVMDTPKPIDQYVTLDLQAAQHVISGDLEPSCQNIVIETPNSPAEHILPGTMEPLSHGIVIETPDSPAEHILPGTMEPLLRDIIETPDSLVDHILPGTMEPSSQDIILETPDRCTQPGTVGPLSQDVKKDSCELECPN</sequence>
<feature type="region of interest" description="Disordered" evidence="1">
    <location>
        <begin position="1051"/>
        <end position="1074"/>
    </location>
</feature>
<evidence type="ECO:0000313" key="3">
    <source>
        <dbReference type="Proteomes" id="UP001469553"/>
    </source>
</evidence>
<comment type="caution">
    <text evidence="2">The sequence shown here is derived from an EMBL/GenBank/DDBJ whole genome shotgun (WGS) entry which is preliminary data.</text>
</comment>
<keyword evidence="3" id="KW-1185">Reference proteome</keyword>
<organism evidence="2 3">
    <name type="scientific">Ameca splendens</name>
    <dbReference type="NCBI Taxonomy" id="208324"/>
    <lineage>
        <taxon>Eukaryota</taxon>
        <taxon>Metazoa</taxon>
        <taxon>Chordata</taxon>
        <taxon>Craniata</taxon>
        <taxon>Vertebrata</taxon>
        <taxon>Euteleostomi</taxon>
        <taxon>Actinopterygii</taxon>
        <taxon>Neopterygii</taxon>
        <taxon>Teleostei</taxon>
        <taxon>Neoteleostei</taxon>
        <taxon>Acanthomorphata</taxon>
        <taxon>Ovalentaria</taxon>
        <taxon>Atherinomorphae</taxon>
        <taxon>Cyprinodontiformes</taxon>
        <taxon>Goodeidae</taxon>
        <taxon>Ameca</taxon>
    </lineage>
</organism>
<dbReference type="PANTHER" id="PTHR35684">
    <property type="match status" value="1"/>
</dbReference>